<organism evidence="1 2">
    <name type="scientific">Kribbella aluminosa</name>
    <dbReference type="NCBI Taxonomy" id="416017"/>
    <lineage>
        <taxon>Bacteria</taxon>
        <taxon>Bacillati</taxon>
        <taxon>Actinomycetota</taxon>
        <taxon>Actinomycetes</taxon>
        <taxon>Propionibacteriales</taxon>
        <taxon>Kribbellaceae</taxon>
        <taxon>Kribbella</taxon>
    </lineage>
</organism>
<dbReference type="RefSeq" id="WP_209695273.1">
    <property type="nucleotide sequence ID" value="NZ_BAAAVU010000009.1"/>
</dbReference>
<proteinExistence type="predicted"/>
<reference evidence="1 2" key="1">
    <citation type="submission" date="2021-03" db="EMBL/GenBank/DDBJ databases">
        <title>Sequencing the genomes of 1000 actinobacteria strains.</title>
        <authorList>
            <person name="Klenk H.-P."/>
        </authorList>
    </citation>
    <scope>NUCLEOTIDE SEQUENCE [LARGE SCALE GENOMIC DNA]</scope>
    <source>
        <strain evidence="1 2">DSM 18824</strain>
    </source>
</reference>
<evidence type="ECO:0000313" key="2">
    <source>
        <dbReference type="Proteomes" id="UP000755585"/>
    </source>
</evidence>
<evidence type="ECO:0000313" key="1">
    <source>
        <dbReference type="EMBL" id="MBP2352541.1"/>
    </source>
</evidence>
<dbReference type="Proteomes" id="UP000755585">
    <property type="component" value="Unassembled WGS sequence"/>
</dbReference>
<sequence>MLIFHDGRDGKGGPRAATVDSVKLVVNALRTKGYTFTTVDNLLGIPSYH</sequence>
<comment type="caution">
    <text evidence="1">The sequence shown here is derived from an EMBL/GenBank/DDBJ whole genome shotgun (WGS) entry which is preliminary data.</text>
</comment>
<name>A0ABS4ULU1_9ACTN</name>
<accession>A0ABS4ULU1</accession>
<dbReference type="EMBL" id="JAGINT010000001">
    <property type="protein sequence ID" value="MBP2352541.1"/>
    <property type="molecule type" value="Genomic_DNA"/>
</dbReference>
<protein>
    <submittedName>
        <fullName evidence="1">Peptidoglycan/xylan/chitin deacetylase (PgdA/CDA1 family)</fullName>
    </submittedName>
</protein>
<keyword evidence="2" id="KW-1185">Reference proteome</keyword>
<gene>
    <name evidence="1" type="ORF">JOF29_003624</name>
</gene>